<gene>
    <name evidence="1" type="ORF">HNR67_006498</name>
</gene>
<evidence type="ECO:0000313" key="2">
    <source>
        <dbReference type="Proteomes" id="UP000533598"/>
    </source>
</evidence>
<dbReference type="EMBL" id="JACHMH010000001">
    <property type="protein sequence ID" value="MBB4680380.1"/>
    <property type="molecule type" value="Genomic_DNA"/>
</dbReference>
<dbReference type="Proteomes" id="UP000533598">
    <property type="component" value="Unassembled WGS sequence"/>
</dbReference>
<dbReference type="AlphaFoldDB" id="A0A7W7CFP7"/>
<evidence type="ECO:0000313" key="1">
    <source>
        <dbReference type="EMBL" id="MBB4680380.1"/>
    </source>
</evidence>
<sequence length="99" mass="10797">MTGHPESAVTAVRAALTAVEAELDRWRSGRGTVGSESQLDGFQRMLRQMLTHLEANRPTGNHYPGMGRVVTDSWPFNTELGELVVTAERAFREAGTGTP</sequence>
<accession>A0A7W7CFP7</accession>
<protein>
    <submittedName>
        <fullName evidence="1">Crotonobetainyl-CoA:carnitine CoA-transferase CaiB-like acyl-CoA transferase</fullName>
    </submittedName>
</protein>
<name>A0A7W7CFP7_9PSEU</name>
<dbReference type="GO" id="GO:0016740">
    <property type="term" value="F:transferase activity"/>
    <property type="evidence" value="ECO:0007669"/>
    <property type="project" value="UniProtKB-KW"/>
</dbReference>
<keyword evidence="2" id="KW-1185">Reference proteome</keyword>
<keyword evidence="1" id="KW-0808">Transferase</keyword>
<reference evidence="1 2" key="1">
    <citation type="submission" date="2020-08" db="EMBL/GenBank/DDBJ databases">
        <title>Sequencing the genomes of 1000 actinobacteria strains.</title>
        <authorList>
            <person name="Klenk H.-P."/>
        </authorList>
    </citation>
    <scope>NUCLEOTIDE SEQUENCE [LARGE SCALE GENOMIC DNA]</scope>
    <source>
        <strain evidence="1 2">DSM 44230</strain>
    </source>
</reference>
<comment type="caution">
    <text evidence="1">The sequence shown here is derived from an EMBL/GenBank/DDBJ whole genome shotgun (WGS) entry which is preliminary data.</text>
</comment>
<dbReference type="RefSeq" id="WP_185006137.1">
    <property type="nucleotide sequence ID" value="NZ_BAAAUI010000005.1"/>
</dbReference>
<organism evidence="1 2">
    <name type="scientific">Crossiella cryophila</name>
    <dbReference type="NCBI Taxonomy" id="43355"/>
    <lineage>
        <taxon>Bacteria</taxon>
        <taxon>Bacillati</taxon>
        <taxon>Actinomycetota</taxon>
        <taxon>Actinomycetes</taxon>
        <taxon>Pseudonocardiales</taxon>
        <taxon>Pseudonocardiaceae</taxon>
        <taxon>Crossiella</taxon>
    </lineage>
</organism>
<proteinExistence type="predicted"/>